<dbReference type="Gene3D" id="3.30.420.360">
    <property type="match status" value="1"/>
</dbReference>
<dbReference type="EC" id="6.2.-.-" evidence="8"/>
<dbReference type="EMBL" id="JAEKJR010000002">
    <property type="protein sequence ID" value="MBN8431613.1"/>
    <property type="molecule type" value="Genomic_DNA"/>
</dbReference>
<protein>
    <recommendedName>
        <fullName evidence="8">Carbamoyltransferase HypF</fullName>
        <ecNumber evidence="8">6.2.-.-</ecNumber>
    </recommendedName>
</protein>
<dbReference type="PANTHER" id="PTHR42959">
    <property type="entry name" value="CARBAMOYLTRANSFERASE"/>
    <property type="match status" value="1"/>
</dbReference>
<evidence type="ECO:0000256" key="1">
    <source>
        <dbReference type="ARBA" id="ARBA00004711"/>
    </source>
</evidence>
<dbReference type="RefSeq" id="WP_207002454.1">
    <property type="nucleotide sequence ID" value="NZ_JAEKJR010000002.1"/>
</dbReference>
<evidence type="ECO:0000256" key="4">
    <source>
        <dbReference type="ARBA" id="ARBA00022723"/>
    </source>
</evidence>
<comment type="function">
    <text evidence="8">Involved in the maturation of [NiFe] hydrogenases. Along with HypE, it catalyzes the synthesis of the CN ligands of the active site iron of [NiFe]-hydrogenases. HypF functions as a carbamoyl transferase using carbamoylphosphate as a substrate and transferring the carboxamido moiety in an ATP-dependent reaction to the thiolate of the C-terminal cysteine of HypE yielding a protein-S-carboxamide.</text>
</comment>
<comment type="pathway">
    <text evidence="1 8">Protein modification; [NiFe] hydrogenase maturation.</text>
</comment>
<dbReference type="PROSITE" id="PS51160">
    <property type="entry name" value="ACYLPHOSPHATASE_3"/>
    <property type="match status" value="1"/>
</dbReference>
<evidence type="ECO:0000256" key="9">
    <source>
        <dbReference type="PROSITE-ProRule" id="PRU00520"/>
    </source>
</evidence>
<dbReference type="PROSITE" id="PS00150">
    <property type="entry name" value="ACYLPHOSPHATASE_1"/>
    <property type="match status" value="1"/>
</dbReference>
<comment type="catalytic activity">
    <reaction evidence="7 8">
        <text>C-terminal L-cysteinyl-[HypE protein] + carbamoyl phosphate + ATP + H2O = C-terminal S-carboxamide-L-cysteinyl-[HypE protein] + AMP + phosphate + diphosphate + H(+)</text>
        <dbReference type="Rhea" id="RHEA:55636"/>
        <dbReference type="Rhea" id="RHEA-COMP:14247"/>
        <dbReference type="Rhea" id="RHEA-COMP:14392"/>
        <dbReference type="ChEBI" id="CHEBI:15377"/>
        <dbReference type="ChEBI" id="CHEBI:15378"/>
        <dbReference type="ChEBI" id="CHEBI:30616"/>
        <dbReference type="ChEBI" id="CHEBI:33019"/>
        <dbReference type="ChEBI" id="CHEBI:43474"/>
        <dbReference type="ChEBI" id="CHEBI:58228"/>
        <dbReference type="ChEBI" id="CHEBI:76913"/>
        <dbReference type="ChEBI" id="CHEBI:139126"/>
        <dbReference type="ChEBI" id="CHEBI:456215"/>
    </reaction>
</comment>
<accession>A0ABS3E8G5</accession>
<evidence type="ECO:0000256" key="7">
    <source>
        <dbReference type="ARBA" id="ARBA00048220"/>
    </source>
</evidence>
<comment type="catalytic activity">
    <reaction evidence="9">
        <text>an acyl phosphate + H2O = a carboxylate + phosphate + H(+)</text>
        <dbReference type="Rhea" id="RHEA:14965"/>
        <dbReference type="ChEBI" id="CHEBI:15377"/>
        <dbReference type="ChEBI" id="CHEBI:15378"/>
        <dbReference type="ChEBI" id="CHEBI:29067"/>
        <dbReference type="ChEBI" id="CHEBI:43474"/>
        <dbReference type="ChEBI" id="CHEBI:59918"/>
        <dbReference type="EC" id="3.6.1.7"/>
    </reaction>
</comment>
<name>A0ABS3E8G5_9GAMM</name>
<dbReference type="InterPro" id="IPR017945">
    <property type="entry name" value="DHBP_synth_RibB-like_a/b_dom"/>
</dbReference>
<dbReference type="Pfam" id="PF07503">
    <property type="entry name" value="zf-HYPF"/>
    <property type="match status" value="2"/>
</dbReference>
<evidence type="ECO:0000259" key="10">
    <source>
        <dbReference type="PROSITE" id="PS51160"/>
    </source>
</evidence>
<evidence type="ECO:0000256" key="8">
    <source>
        <dbReference type="PIRNR" id="PIRNR006256"/>
    </source>
</evidence>
<evidence type="ECO:0000256" key="2">
    <source>
        <dbReference type="ARBA" id="ARBA00008097"/>
    </source>
</evidence>
<evidence type="ECO:0000259" key="11">
    <source>
        <dbReference type="PROSITE" id="PS51163"/>
    </source>
</evidence>
<comment type="similarity">
    <text evidence="2 8">Belongs to the carbamoyltransferase HypF family.</text>
</comment>
<dbReference type="InterPro" id="IPR055128">
    <property type="entry name" value="HypF_C_2"/>
</dbReference>
<dbReference type="Pfam" id="PF17788">
    <property type="entry name" value="HypF_C"/>
    <property type="match status" value="1"/>
</dbReference>
<reference evidence="12 13" key="1">
    <citation type="submission" date="2020-12" db="EMBL/GenBank/DDBJ databases">
        <title>Oil enriched cultivation method for isolating marine PHA-producing bacteria.</title>
        <authorList>
            <person name="Zheng W."/>
            <person name="Yu S."/>
            <person name="Huang Y."/>
        </authorList>
    </citation>
    <scope>NUCLEOTIDE SEQUENCE [LARGE SCALE GENOMIC DNA]</scope>
    <source>
        <strain evidence="12 13">SN0-2</strain>
    </source>
</reference>
<dbReference type="InterPro" id="IPR017968">
    <property type="entry name" value="Acylphosphatase_CS"/>
</dbReference>
<dbReference type="InterPro" id="IPR001792">
    <property type="entry name" value="Acylphosphatase-like_dom"/>
</dbReference>
<dbReference type="InterPro" id="IPR004421">
    <property type="entry name" value="Carbamoyltransferase_HypF"/>
</dbReference>
<keyword evidence="5" id="KW-0863">Zinc-finger</keyword>
<sequence>MNKARPERHRLQLTGIVQGVGFRPFVFRLAQRFALSGWVANDRAGVCVEVQGPAHLLHQFQKLLSHTLPAHAEIHSLTCEAIPVQNARGFIIRESDAGGAQSALILPDLAPCESCVQELFEPGNRRYRYPFINCTQCGPRFSIVERLPYDRAHTAMQAFPLCADCLAEYKDPDNRRFHAEPTACPSCGPQLHFCAADGTGLAHGEAALRRAAEDIRGGKIIAIKNIGGFQLMARAAGDAAIALLRQRKQRPHKPFALLYPDLASVHRDCFVSAQEERLLLAAERPIVILRSRGAARGKIAPQVSPDNPNLGVMLPSSPLHHLLMHDLQQPLVATSGNLAGEPICIDDTEALQRLGQIADGLLLHNRRILRPLDDSVTRVMDSQPVLLRRARGYVPRPLVLPGSPANATTLLAVGADLKNSVAITRGNTVLTSQHIGDLEDRVTMGHFTRTIAELAELYLGNGNTRPWGQIICDQHPGFFSTRWCESQHNESQHNKNQNNKRHHSELRRVPHHVAHFFSCLAEHGHKGAALGICWDGTGYGDDGVLRGSEFLHWDGGAQVRRVASLREFPLPGGEQAMRQPRLALAGLLFACFGSSALWPVSESRARLTATFSPGSLFNLERILVRKLNTPVCSSIGRLFDAVSALFGLVQRSTFEGQGAMAVEHAAQDCHHRAGYPFVLRQAQSHWTLDWEPLLSALQKDLREGRPVPWMATAFHNTLAQMAVSVATALGEQCVFLSGGAFQNKRLLETTTRLLRAAGFDVHCHHKIPPNDGGIAVGQIYYARCMQQVGQQRTAHSEHAGQET</sequence>
<proteinExistence type="inferred from homology"/>
<dbReference type="Pfam" id="PF22521">
    <property type="entry name" value="HypF_C_2"/>
    <property type="match status" value="1"/>
</dbReference>
<dbReference type="Gene3D" id="3.30.110.120">
    <property type="match status" value="1"/>
</dbReference>
<evidence type="ECO:0000313" key="12">
    <source>
        <dbReference type="EMBL" id="MBN8431613.1"/>
    </source>
</evidence>
<evidence type="ECO:0000256" key="3">
    <source>
        <dbReference type="ARBA" id="ARBA00022598"/>
    </source>
</evidence>
<evidence type="ECO:0000313" key="13">
    <source>
        <dbReference type="Proteomes" id="UP000664293"/>
    </source>
</evidence>
<dbReference type="InterPro" id="IPR011125">
    <property type="entry name" value="Znf_HypF"/>
</dbReference>
<keyword evidence="4" id="KW-0479">Metal-binding</keyword>
<dbReference type="SUPFAM" id="SSF54975">
    <property type="entry name" value="Acylphosphatase/BLUF domain-like"/>
    <property type="match status" value="1"/>
</dbReference>
<dbReference type="Pfam" id="PF01300">
    <property type="entry name" value="Sua5_yciO_yrdC"/>
    <property type="match status" value="1"/>
</dbReference>
<feature type="domain" description="YrdC-like" evidence="11">
    <location>
        <begin position="205"/>
        <end position="392"/>
    </location>
</feature>
<gene>
    <name evidence="12" type="primary">hypF</name>
    <name evidence="12" type="ORF">JF535_12195</name>
</gene>
<dbReference type="PROSITE" id="PS51163">
    <property type="entry name" value="YRDC"/>
    <property type="match status" value="1"/>
</dbReference>
<dbReference type="Gene3D" id="3.30.420.40">
    <property type="match status" value="1"/>
</dbReference>
<feature type="domain" description="Acylphosphatase-like" evidence="10">
    <location>
        <begin position="8"/>
        <end position="94"/>
    </location>
</feature>
<dbReference type="InterPro" id="IPR041440">
    <property type="entry name" value="HypF_C"/>
</dbReference>
<dbReference type="Pfam" id="PF00708">
    <property type="entry name" value="Acylphosphatase"/>
    <property type="match status" value="1"/>
</dbReference>
<evidence type="ECO:0000256" key="5">
    <source>
        <dbReference type="ARBA" id="ARBA00022771"/>
    </source>
</evidence>
<evidence type="ECO:0000256" key="6">
    <source>
        <dbReference type="ARBA" id="ARBA00022833"/>
    </source>
</evidence>
<dbReference type="NCBIfam" id="TIGR00143">
    <property type="entry name" value="hypF"/>
    <property type="match status" value="1"/>
</dbReference>
<dbReference type="SUPFAM" id="SSF55821">
    <property type="entry name" value="YrdC/RibB"/>
    <property type="match status" value="1"/>
</dbReference>
<dbReference type="PIRSF" id="PIRSF006256">
    <property type="entry name" value="CMPcnvr_hdrg_mat"/>
    <property type="match status" value="1"/>
</dbReference>
<keyword evidence="13" id="KW-1185">Reference proteome</keyword>
<dbReference type="InterPro" id="IPR036046">
    <property type="entry name" value="Acylphosphatase-like_dom_sf"/>
</dbReference>
<keyword evidence="3" id="KW-0436">Ligase</keyword>
<feature type="active site" evidence="9">
    <location>
        <position position="41"/>
    </location>
</feature>
<feature type="active site" evidence="9">
    <location>
        <position position="23"/>
    </location>
</feature>
<dbReference type="InterPro" id="IPR006070">
    <property type="entry name" value="Sua5-like_dom"/>
</dbReference>
<dbReference type="InterPro" id="IPR051060">
    <property type="entry name" value="Carbamoyltrans_HypF-like"/>
</dbReference>
<dbReference type="PANTHER" id="PTHR42959:SF1">
    <property type="entry name" value="CARBAMOYLTRANSFERASE HYPF"/>
    <property type="match status" value="1"/>
</dbReference>
<comment type="caution">
    <text evidence="12">The sequence shown here is derived from an EMBL/GenBank/DDBJ whole genome shotgun (WGS) entry which is preliminary data.</text>
</comment>
<dbReference type="Proteomes" id="UP000664293">
    <property type="component" value="Unassembled WGS sequence"/>
</dbReference>
<keyword evidence="6" id="KW-0862">Zinc</keyword>
<dbReference type="Gene3D" id="3.90.870.50">
    <property type="match status" value="1"/>
</dbReference>
<keyword evidence="9" id="KW-0378">Hydrolase</keyword>
<organism evidence="12 13">
    <name type="scientific">Microbulbifer salipaludis</name>
    <dbReference type="NCBI Taxonomy" id="187980"/>
    <lineage>
        <taxon>Bacteria</taxon>
        <taxon>Pseudomonadati</taxon>
        <taxon>Pseudomonadota</taxon>
        <taxon>Gammaproteobacteria</taxon>
        <taxon>Cellvibrionales</taxon>
        <taxon>Microbulbiferaceae</taxon>
        <taxon>Microbulbifer</taxon>
    </lineage>
</organism>